<evidence type="ECO:0000256" key="4">
    <source>
        <dbReference type="ARBA" id="ARBA00022764"/>
    </source>
</evidence>
<protein>
    <recommendedName>
        <fullName evidence="7">Thiol:disulfide interchange protein</fullName>
    </recommendedName>
</protein>
<evidence type="ECO:0000259" key="10">
    <source>
        <dbReference type="PROSITE" id="PS51352"/>
    </source>
</evidence>
<accession>A0A1T5KVN4</accession>
<feature type="chain" id="PRO_5012301452" description="Thiol:disulfide interchange protein" evidence="9">
    <location>
        <begin position="31"/>
        <end position="224"/>
    </location>
</feature>
<name>A0A1T5KVN4_9GAMM</name>
<organism evidence="11 12">
    <name type="scientific">Pseudoxanthomonas indica</name>
    <dbReference type="NCBI Taxonomy" id="428993"/>
    <lineage>
        <taxon>Bacteria</taxon>
        <taxon>Pseudomonadati</taxon>
        <taxon>Pseudomonadota</taxon>
        <taxon>Gammaproteobacteria</taxon>
        <taxon>Lysobacterales</taxon>
        <taxon>Lysobacteraceae</taxon>
        <taxon>Pseudoxanthomonas</taxon>
    </lineage>
</organism>
<dbReference type="InterPro" id="IPR050824">
    <property type="entry name" value="Thiol_disulfide_DsbA"/>
</dbReference>
<dbReference type="GO" id="GO:0042597">
    <property type="term" value="C:periplasmic space"/>
    <property type="evidence" value="ECO:0007669"/>
    <property type="project" value="UniProtKB-SubCell"/>
</dbReference>
<feature type="disulfide bond" description="Redox-active" evidence="8">
    <location>
        <begin position="68"/>
        <end position="71"/>
    </location>
</feature>
<comment type="similarity">
    <text evidence="2">Belongs to the thioredoxin family. DsbA subfamily.</text>
</comment>
<dbReference type="CDD" id="cd03019">
    <property type="entry name" value="DsbA_DsbA"/>
    <property type="match status" value="1"/>
</dbReference>
<dbReference type="InterPro" id="IPR001853">
    <property type="entry name" value="DSBA-like_thioredoxin_dom"/>
</dbReference>
<evidence type="ECO:0000256" key="1">
    <source>
        <dbReference type="ARBA" id="ARBA00004418"/>
    </source>
</evidence>
<evidence type="ECO:0000313" key="12">
    <source>
        <dbReference type="Proteomes" id="UP000190341"/>
    </source>
</evidence>
<dbReference type="OrthoDB" id="9784896at2"/>
<feature type="domain" description="Thioredoxin" evidence="10">
    <location>
        <begin position="29"/>
        <end position="216"/>
    </location>
</feature>
<feature type="signal peptide" evidence="9">
    <location>
        <begin position="1"/>
        <end position="30"/>
    </location>
</feature>
<dbReference type="Pfam" id="PF01323">
    <property type="entry name" value="DSBA"/>
    <property type="match status" value="1"/>
</dbReference>
<dbReference type="InterPro" id="IPR036249">
    <property type="entry name" value="Thioredoxin-like_sf"/>
</dbReference>
<evidence type="ECO:0000313" key="11">
    <source>
        <dbReference type="EMBL" id="SKC67731.1"/>
    </source>
</evidence>
<dbReference type="PANTHER" id="PTHR35891:SF2">
    <property type="entry name" value="THIOL:DISULFIDE INTERCHANGE PROTEIN DSBA"/>
    <property type="match status" value="1"/>
</dbReference>
<dbReference type="PROSITE" id="PS51352">
    <property type="entry name" value="THIOREDOXIN_2"/>
    <property type="match status" value="1"/>
</dbReference>
<keyword evidence="5 7" id="KW-1015">Disulfide bond</keyword>
<dbReference type="InterPro" id="IPR013766">
    <property type="entry name" value="Thioredoxin_domain"/>
</dbReference>
<reference evidence="11 12" key="1">
    <citation type="submission" date="2017-02" db="EMBL/GenBank/DDBJ databases">
        <authorList>
            <person name="Peterson S.W."/>
        </authorList>
    </citation>
    <scope>NUCLEOTIDE SEQUENCE [LARGE SCALE GENOMIC DNA]</scope>
    <source>
        <strain evidence="11 12">P15</strain>
    </source>
</reference>
<dbReference type="RefSeq" id="WP_079724316.1">
    <property type="nucleotide sequence ID" value="NZ_BMCL01000002.1"/>
</dbReference>
<dbReference type="Gene3D" id="3.40.30.10">
    <property type="entry name" value="Glutaredoxin"/>
    <property type="match status" value="1"/>
</dbReference>
<dbReference type="EMBL" id="FUZV01000001">
    <property type="protein sequence ID" value="SKC67731.1"/>
    <property type="molecule type" value="Genomic_DNA"/>
</dbReference>
<keyword evidence="6" id="KW-0676">Redox-active center</keyword>
<dbReference type="PIRSF" id="PIRSF001488">
    <property type="entry name" value="Tdi_protein"/>
    <property type="match status" value="1"/>
</dbReference>
<evidence type="ECO:0000256" key="2">
    <source>
        <dbReference type="ARBA" id="ARBA00005791"/>
    </source>
</evidence>
<dbReference type="AlphaFoldDB" id="A0A1T5KVN4"/>
<keyword evidence="3 9" id="KW-0732">Signal</keyword>
<dbReference type="PROSITE" id="PS51257">
    <property type="entry name" value="PROKAR_LIPOPROTEIN"/>
    <property type="match status" value="1"/>
</dbReference>
<dbReference type="InterPro" id="IPR023205">
    <property type="entry name" value="DsbA/DsbL"/>
</dbReference>
<comment type="subcellular location">
    <subcellularLocation>
        <location evidence="1 7">Periplasm</location>
    </subcellularLocation>
</comment>
<evidence type="ECO:0000256" key="5">
    <source>
        <dbReference type="ARBA" id="ARBA00023157"/>
    </source>
</evidence>
<sequence>MRKHALTRSTALLALLASILLSCMPLLALAQAKPAPVAGQDYEVIADGKPFAAAKGKIEVAEVFSYACVHCAHFEPALQTWKRRQPKDVQLTQVPAALSSSWLPFARAYYAAESAGVLGASHTAVFKALHETGALPMHNPSVDELADFYANYGADREKFAALLRSDAVGEKVERAKRFAMDAGVSGTPTLIVAGKYRVTGGSNYDQVLAIVDWLVARERAGARK</sequence>
<dbReference type="PANTHER" id="PTHR35891">
    <property type="entry name" value="THIOL:DISULFIDE INTERCHANGE PROTEIN DSBA"/>
    <property type="match status" value="1"/>
</dbReference>
<dbReference type="SUPFAM" id="SSF52833">
    <property type="entry name" value="Thioredoxin-like"/>
    <property type="match status" value="1"/>
</dbReference>
<dbReference type="GO" id="GO:0016491">
    <property type="term" value="F:oxidoreductase activity"/>
    <property type="evidence" value="ECO:0007669"/>
    <property type="project" value="InterPro"/>
</dbReference>
<keyword evidence="12" id="KW-1185">Reference proteome</keyword>
<evidence type="ECO:0000256" key="8">
    <source>
        <dbReference type="PIRSR" id="PIRSR001488-1"/>
    </source>
</evidence>
<evidence type="ECO:0000256" key="6">
    <source>
        <dbReference type="ARBA" id="ARBA00023284"/>
    </source>
</evidence>
<dbReference type="Proteomes" id="UP000190341">
    <property type="component" value="Unassembled WGS sequence"/>
</dbReference>
<gene>
    <name evidence="11" type="ORF">SAMN06296058_2094</name>
</gene>
<keyword evidence="4 7" id="KW-0574">Periplasm</keyword>
<dbReference type="STRING" id="428993.SAMN06296058_2094"/>
<proteinExistence type="inferred from homology"/>
<evidence type="ECO:0000256" key="9">
    <source>
        <dbReference type="SAM" id="SignalP"/>
    </source>
</evidence>
<evidence type="ECO:0000256" key="7">
    <source>
        <dbReference type="PIRNR" id="PIRNR001488"/>
    </source>
</evidence>
<evidence type="ECO:0000256" key="3">
    <source>
        <dbReference type="ARBA" id="ARBA00022729"/>
    </source>
</evidence>